<keyword evidence="3" id="KW-0479">Metal-binding</keyword>
<dbReference type="InterPro" id="IPR036236">
    <property type="entry name" value="Znf_C2H2_sf"/>
</dbReference>
<feature type="domain" description="C2H2-type" evidence="12">
    <location>
        <begin position="343"/>
        <end position="370"/>
    </location>
</feature>
<dbReference type="SUPFAM" id="SSF57667">
    <property type="entry name" value="beta-beta-alpha zinc fingers"/>
    <property type="match status" value="2"/>
</dbReference>
<dbReference type="FunFam" id="3.30.160.60:FF:001480">
    <property type="entry name" value="Si:cabz01071911.3"/>
    <property type="match status" value="1"/>
</dbReference>
<keyword evidence="9" id="KW-0804">Transcription</keyword>
<organism evidence="13">
    <name type="scientific">Nothobranchius pienaari</name>
    <dbReference type="NCBI Taxonomy" id="704102"/>
    <lineage>
        <taxon>Eukaryota</taxon>
        <taxon>Metazoa</taxon>
        <taxon>Chordata</taxon>
        <taxon>Craniata</taxon>
        <taxon>Vertebrata</taxon>
        <taxon>Euteleostomi</taxon>
        <taxon>Actinopterygii</taxon>
        <taxon>Neopterygii</taxon>
        <taxon>Teleostei</taxon>
        <taxon>Neoteleostei</taxon>
        <taxon>Acanthomorphata</taxon>
        <taxon>Ovalentaria</taxon>
        <taxon>Atherinomorphae</taxon>
        <taxon>Cyprinodontiformes</taxon>
        <taxon>Nothobranchiidae</taxon>
        <taxon>Nothobranchius</taxon>
    </lineage>
</organism>
<dbReference type="SMART" id="SM00355">
    <property type="entry name" value="ZnF_C2H2"/>
    <property type="match status" value="4"/>
</dbReference>
<keyword evidence="6" id="KW-0862">Zinc</keyword>
<sequence length="438" mass="49189">MILCCRAVYLIKGATVPRSEYSLILASFGLSDDMMCDTANRSFRAQLATILDKLTKAALVEISSLADECSSVLHTEISLQKTENEALKKRCFSLEVQLRAAREGQSHPGHVHSCLSRRQLPDQQHSAPAIDGVFGKDWCMDLWREDKQPPQREPMETAALTAQVTDMIGREPDIIFVKEETYDDHPIGQQMRNTNDPKIVGMFGDDSLLHRSVDELQLHPGGCDNFPMMSESQLQHTQPTIADRLIEDATMNSLAENTNPLSGAVEHANYTKQLAFHQKAVKPSKRFECLFCGKIFNYLSSLKVHIRRHSGEKPFSCTVCGKRFAQKTYLKLHQRVHSGEKPYSCPNCGKSFSQKSSLNIHLRTHTGEKPYSCMDCGKCYAYKYGLNHHQCFSWLVKPEVFDRAAFGTAPSDLTCANMSIQSPSMNETSLFEAKKGNL</sequence>
<evidence type="ECO:0000256" key="9">
    <source>
        <dbReference type="ARBA" id="ARBA00023163"/>
    </source>
</evidence>
<feature type="domain" description="C2H2-type" evidence="12">
    <location>
        <begin position="371"/>
        <end position="398"/>
    </location>
</feature>
<evidence type="ECO:0000256" key="6">
    <source>
        <dbReference type="ARBA" id="ARBA00022833"/>
    </source>
</evidence>
<evidence type="ECO:0000256" key="10">
    <source>
        <dbReference type="ARBA" id="ARBA00023242"/>
    </source>
</evidence>
<name>A0A1A8MGK7_9TELE</name>
<gene>
    <name evidence="13" type="primary">AL840631.3</name>
</gene>
<dbReference type="InterPro" id="IPR050331">
    <property type="entry name" value="Zinc_finger"/>
</dbReference>
<dbReference type="GO" id="GO:0003677">
    <property type="term" value="F:DNA binding"/>
    <property type="evidence" value="ECO:0007669"/>
    <property type="project" value="UniProtKB-KW"/>
</dbReference>
<evidence type="ECO:0000259" key="12">
    <source>
        <dbReference type="PROSITE" id="PS50157"/>
    </source>
</evidence>
<evidence type="ECO:0000256" key="7">
    <source>
        <dbReference type="ARBA" id="ARBA00023015"/>
    </source>
</evidence>
<keyword evidence="5 11" id="KW-0863">Zinc-finger</keyword>
<evidence type="ECO:0000313" key="13">
    <source>
        <dbReference type="EMBL" id="SBR55917.1"/>
    </source>
</evidence>
<dbReference type="EMBL" id="HAEF01014758">
    <property type="protein sequence ID" value="SBR55917.1"/>
    <property type="molecule type" value="Transcribed_RNA"/>
</dbReference>
<keyword evidence="8" id="KW-0238">DNA-binding</keyword>
<dbReference type="GO" id="GO:0010468">
    <property type="term" value="P:regulation of gene expression"/>
    <property type="evidence" value="ECO:0007669"/>
    <property type="project" value="TreeGrafter"/>
</dbReference>
<evidence type="ECO:0000256" key="3">
    <source>
        <dbReference type="ARBA" id="ARBA00022723"/>
    </source>
</evidence>
<evidence type="ECO:0000256" key="4">
    <source>
        <dbReference type="ARBA" id="ARBA00022737"/>
    </source>
</evidence>
<dbReference type="PANTHER" id="PTHR16515">
    <property type="entry name" value="PR DOMAIN ZINC FINGER PROTEIN"/>
    <property type="match status" value="1"/>
</dbReference>
<keyword evidence="4" id="KW-0677">Repeat</keyword>
<comment type="similarity">
    <text evidence="2">Belongs to the krueppel C2H2-type zinc-finger protein family.</text>
</comment>
<dbReference type="Pfam" id="PF00096">
    <property type="entry name" value="zf-C2H2"/>
    <property type="match status" value="3"/>
</dbReference>
<accession>A0A1A8MGK7</accession>
<reference evidence="13" key="1">
    <citation type="submission" date="2016-05" db="EMBL/GenBank/DDBJ databases">
        <authorList>
            <person name="Lavstsen T."/>
            <person name="Jespersen J.S."/>
        </authorList>
    </citation>
    <scope>NUCLEOTIDE SEQUENCE</scope>
    <source>
        <tissue evidence="13">Brain</tissue>
    </source>
</reference>
<evidence type="ECO:0000256" key="8">
    <source>
        <dbReference type="ARBA" id="ARBA00023125"/>
    </source>
</evidence>
<feature type="domain" description="C2H2-type" evidence="12">
    <location>
        <begin position="315"/>
        <end position="342"/>
    </location>
</feature>
<evidence type="ECO:0000256" key="5">
    <source>
        <dbReference type="ARBA" id="ARBA00022771"/>
    </source>
</evidence>
<feature type="domain" description="C2H2-type" evidence="12">
    <location>
        <begin position="287"/>
        <end position="314"/>
    </location>
</feature>
<dbReference type="PROSITE" id="PS50157">
    <property type="entry name" value="ZINC_FINGER_C2H2_2"/>
    <property type="match status" value="4"/>
</dbReference>
<evidence type="ECO:0000256" key="1">
    <source>
        <dbReference type="ARBA" id="ARBA00004123"/>
    </source>
</evidence>
<dbReference type="PROSITE" id="PS00028">
    <property type="entry name" value="ZINC_FINGER_C2H2_1"/>
    <property type="match status" value="3"/>
</dbReference>
<comment type="subcellular location">
    <subcellularLocation>
        <location evidence="1">Nucleus</location>
    </subcellularLocation>
</comment>
<proteinExistence type="inferred from homology"/>
<dbReference type="AlphaFoldDB" id="A0A1A8MGK7"/>
<dbReference type="InterPro" id="IPR013087">
    <property type="entry name" value="Znf_C2H2_type"/>
</dbReference>
<dbReference type="FunFam" id="3.30.160.60:FF:000060">
    <property type="entry name" value="zinc finger protein 436"/>
    <property type="match status" value="1"/>
</dbReference>
<dbReference type="FunFam" id="3.30.160.60:FF:000710">
    <property type="entry name" value="Zinc finger protein 768"/>
    <property type="match status" value="1"/>
</dbReference>
<evidence type="ECO:0000256" key="2">
    <source>
        <dbReference type="ARBA" id="ARBA00006991"/>
    </source>
</evidence>
<protein>
    <submittedName>
        <fullName evidence="13">Zinc finger protein 793</fullName>
    </submittedName>
</protein>
<dbReference type="GO" id="GO:0008270">
    <property type="term" value="F:zinc ion binding"/>
    <property type="evidence" value="ECO:0007669"/>
    <property type="project" value="UniProtKB-KW"/>
</dbReference>
<keyword evidence="10" id="KW-0539">Nucleus</keyword>
<evidence type="ECO:0000256" key="11">
    <source>
        <dbReference type="PROSITE-ProRule" id="PRU00042"/>
    </source>
</evidence>
<reference evidence="13" key="2">
    <citation type="submission" date="2016-06" db="EMBL/GenBank/DDBJ databases">
        <title>The genome of a short-lived fish provides insights into sex chromosome evolution and the genetic control of aging.</title>
        <authorList>
            <person name="Reichwald K."/>
            <person name="Felder M."/>
            <person name="Petzold A."/>
            <person name="Koch P."/>
            <person name="Groth M."/>
            <person name="Platzer M."/>
        </authorList>
    </citation>
    <scope>NUCLEOTIDE SEQUENCE</scope>
    <source>
        <tissue evidence="13">Brain</tissue>
    </source>
</reference>
<dbReference type="Gene3D" id="3.30.160.60">
    <property type="entry name" value="Classic Zinc Finger"/>
    <property type="match status" value="4"/>
</dbReference>
<keyword evidence="7" id="KW-0805">Transcription regulation</keyword>
<dbReference type="PANTHER" id="PTHR16515:SF49">
    <property type="entry name" value="GASTRULA ZINC FINGER PROTEIN XLCGF49.1-LIKE-RELATED"/>
    <property type="match status" value="1"/>
</dbReference>
<dbReference type="FunFam" id="3.30.160.60:FF:002343">
    <property type="entry name" value="Zinc finger protein 33A"/>
    <property type="match status" value="1"/>
</dbReference>
<dbReference type="GO" id="GO:0005634">
    <property type="term" value="C:nucleus"/>
    <property type="evidence" value="ECO:0007669"/>
    <property type="project" value="UniProtKB-SubCell"/>
</dbReference>